<evidence type="ECO:0000313" key="1">
    <source>
        <dbReference type="EMBL" id="KAI6081202.1"/>
    </source>
</evidence>
<proteinExistence type="predicted"/>
<organism evidence="1 2">
    <name type="scientific">Hypoxylon rubiginosum</name>
    <dbReference type="NCBI Taxonomy" id="110542"/>
    <lineage>
        <taxon>Eukaryota</taxon>
        <taxon>Fungi</taxon>
        <taxon>Dikarya</taxon>
        <taxon>Ascomycota</taxon>
        <taxon>Pezizomycotina</taxon>
        <taxon>Sordariomycetes</taxon>
        <taxon>Xylariomycetidae</taxon>
        <taxon>Xylariales</taxon>
        <taxon>Hypoxylaceae</taxon>
        <taxon>Hypoxylon</taxon>
    </lineage>
</organism>
<evidence type="ECO:0000313" key="2">
    <source>
        <dbReference type="Proteomes" id="UP001497680"/>
    </source>
</evidence>
<protein>
    <submittedName>
        <fullName evidence="1">Uncharacterized protein</fullName>
    </submittedName>
</protein>
<gene>
    <name evidence="1" type="ORF">F4821DRAFT_249871</name>
</gene>
<dbReference type="Proteomes" id="UP001497680">
    <property type="component" value="Unassembled WGS sequence"/>
</dbReference>
<name>A0ACC0CLE7_9PEZI</name>
<comment type="caution">
    <text evidence="1">The sequence shown here is derived from an EMBL/GenBank/DDBJ whole genome shotgun (WGS) entry which is preliminary data.</text>
</comment>
<sequence>MATAVNGTIASMNTVKTWIQELWELRTKLKNAENTLAILTLQYQTSVTALSSWSDFWGISGNTTIQNFEQGLWGKAISDLIQKKLKFISDRHDEIKDLLGLPLRHKLKSIDSLKVIMKTEPDVRRRLEAIKKEMEEVKEVSERAFNKRHHQNMTSETSQCAMDKAKTNIFLDAIFNSRKPSTEFYQSCFRDCDRFESNNVHLGMDVYPEDLDIGPSFYQLQYILQFPGTRKYTIEGPLDGVNGAFEAFEPSMYEACDKTHSHSTRKLFRVGAFWFNVTNGDQNSRADRLRPLKDILYDLNSKVLATGFPLSERIHFAFELAQLGFFLCGTSWMADLQLKNIQSIRDGQDRHFFLDIHVSRSALSNHKDKQIYHFAQHAFYIGLLLLQIGTGKTLVNYDHDYGNLTFHLVSSSGEKLDASIDSIPALVQYPIGQQYKEVMKRCLQDPTNWIRELKGGAHDRDNVYSKVLSEYYLKIYTPLKDLEQQGRIYREWGARTLTSAGGLG</sequence>
<accession>A0ACC0CLE7</accession>
<reference evidence="1 2" key="1">
    <citation type="journal article" date="2022" name="New Phytol.">
        <title>Ecological generalism drives hyperdiversity of secondary metabolite gene clusters in xylarialean endophytes.</title>
        <authorList>
            <person name="Franco M.E.E."/>
            <person name="Wisecaver J.H."/>
            <person name="Arnold A.E."/>
            <person name="Ju Y.M."/>
            <person name="Slot J.C."/>
            <person name="Ahrendt S."/>
            <person name="Moore L.P."/>
            <person name="Eastman K.E."/>
            <person name="Scott K."/>
            <person name="Konkel Z."/>
            <person name="Mondo S.J."/>
            <person name="Kuo A."/>
            <person name="Hayes R.D."/>
            <person name="Haridas S."/>
            <person name="Andreopoulos B."/>
            <person name="Riley R."/>
            <person name="LaButti K."/>
            <person name="Pangilinan J."/>
            <person name="Lipzen A."/>
            <person name="Amirebrahimi M."/>
            <person name="Yan J."/>
            <person name="Adam C."/>
            <person name="Keymanesh K."/>
            <person name="Ng V."/>
            <person name="Louie K."/>
            <person name="Northen T."/>
            <person name="Drula E."/>
            <person name="Henrissat B."/>
            <person name="Hsieh H.M."/>
            <person name="Youens-Clark K."/>
            <person name="Lutzoni F."/>
            <person name="Miadlikowska J."/>
            <person name="Eastwood D.C."/>
            <person name="Hamelin R.C."/>
            <person name="Grigoriev I.V."/>
            <person name="U'Ren J.M."/>
        </authorList>
    </citation>
    <scope>NUCLEOTIDE SEQUENCE [LARGE SCALE GENOMIC DNA]</scope>
    <source>
        <strain evidence="1 2">ER1909</strain>
    </source>
</reference>
<dbReference type="EMBL" id="MU394404">
    <property type="protein sequence ID" value="KAI6081202.1"/>
    <property type="molecule type" value="Genomic_DNA"/>
</dbReference>
<keyword evidence="2" id="KW-1185">Reference proteome</keyword>